<dbReference type="PROSITE" id="PS51257">
    <property type="entry name" value="PROKAR_LIPOPROTEIN"/>
    <property type="match status" value="1"/>
</dbReference>
<dbReference type="RefSeq" id="WP_124707022.1">
    <property type="nucleotide sequence ID" value="NZ_CP033972.1"/>
</dbReference>
<protein>
    <submittedName>
        <fullName evidence="2">Uncharacterized protein</fullName>
    </submittedName>
</protein>
<accession>A0A3G8JG74</accession>
<dbReference type="Proteomes" id="UP000271469">
    <property type="component" value="Chromosome"/>
</dbReference>
<feature type="compositionally biased region" description="Low complexity" evidence="1">
    <location>
        <begin position="105"/>
        <end position="135"/>
    </location>
</feature>
<feature type="region of interest" description="Disordered" evidence="1">
    <location>
        <begin position="99"/>
        <end position="135"/>
    </location>
</feature>
<evidence type="ECO:0000256" key="1">
    <source>
        <dbReference type="SAM" id="MobiDB-lite"/>
    </source>
</evidence>
<sequence length="180" mass="17677">MCRVTPPLTRRAILRAGLTVTAGTIAVTTIGACDTGPSPEQVTAAALVPLADAALADQAAAQSLAPRAPEYAGALGVVAAQRGEHARALREEITRLDEETAGRIATPAASTSAPASAAPGDASITAPTPAAPTTVPALREQLSSSARAAGDATANLTGYPAGLAGSISASVTSMVEVQLG</sequence>
<dbReference type="KEGG" id="gom:D7316_00667"/>
<evidence type="ECO:0000313" key="3">
    <source>
        <dbReference type="Proteomes" id="UP000271469"/>
    </source>
</evidence>
<dbReference type="EMBL" id="CP033972">
    <property type="protein sequence ID" value="AZG44087.1"/>
    <property type="molecule type" value="Genomic_DNA"/>
</dbReference>
<proteinExistence type="predicted"/>
<dbReference type="OrthoDB" id="4382142at2"/>
<name>A0A3G8JG74_9ACTN</name>
<evidence type="ECO:0000313" key="2">
    <source>
        <dbReference type="EMBL" id="AZG44087.1"/>
    </source>
</evidence>
<dbReference type="AlphaFoldDB" id="A0A3G8JG74"/>
<organism evidence="2 3">
    <name type="scientific">Gordonia insulae</name>
    <dbReference type="NCBI Taxonomy" id="2420509"/>
    <lineage>
        <taxon>Bacteria</taxon>
        <taxon>Bacillati</taxon>
        <taxon>Actinomycetota</taxon>
        <taxon>Actinomycetes</taxon>
        <taxon>Mycobacteriales</taxon>
        <taxon>Gordoniaceae</taxon>
        <taxon>Gordonia</taxon>
    </lineage>
</organism>
<keyword evidence="3" id="KW-1185">Reference proteome</keyword>
<gene>
    <name evidence="2" type="ORF">D7316_00667</name>
</gene>
<reference evidence="2 3" key="1">
    <citation type="submission" date="2018-11" db="EMBL/GenBank/DDBJ databases">
        <title>Gordonia insulae sp. nov., isolated from an island soil.</title>
        <authorList>
            <person name="Kim Y.S."/>
            <person name="Kim S.B."/>
        </authorList>
    </citation>
    <scope>NUCLEOTIDE SEQUENCE [LARGE SCALE GENOMIC DNA]</scope>
    <source>
        <strain evidence="2 3">MMS17-SY073</strain>
    </source>
</reference>